<dbReference type="InterPro" id="IPR010621">
    <property type="entry name" value="DUF1214"/>
</dbReference>
<protein>
    <submittedName>
        <fullName evidence="3">DUF1254 domain-containing protein</fullName>
    </submittedName>
</protein>
<dbReference type="PANTHER" id="PTHR36509:SF2">
    <property type="entry name" value="BLL3101 PROTEIN"/>
    <property type="match status" value="1"/>
</dbReference>
<dbReference type="Pfam" id="PF06863">
    <property type="entry name" value="DUF1254"/>
    <property type="match status" value="1"/>
</dbReference>
<dbReference type="Gene3D" id="2.60.120.600">
    <property type="entry name" value="Domain of unknown function DUF1214, C-terminal domain"/>
    <property type="match status" value="1"/>
</dbReference>
<keyword evidence="4" id="KW-1185">Reference proteome</keyword>
<comment type="caution">
    <text evidence="3">The sequence shown here is derived from an EMBL/GenBank/DDBJ whole genome shotgun (WGS) entry which is preliminary data.</text>
</comment>
<dbReference type="SUPFAM" id="SSF160935">
    <property type="entry name" value="VPA0735-like"/>
    <property type="match status" value="1"/>
</dbReference>
<dbReference type="PANTHER" id="PTHR36509">
    <property type="entry name" value="BLL3101 PROTEIN"/>
    <property type="match status" value="1"/>
</dbReference>
<evidence type="ECO:0000259" key="1">
    <source>
        <dbReference type="Pfam" id="PF06742"/>
    </source>
</evidence>
<dbReference type="InterPro" id="IPR037050">
    <property type="entry name" value="DUF1254_sf"/>
</dbReference>
<gene>
    <name evidence="3" type="ORF">J0A69_16205</name>
</gene>
<feature type="domain" description="DUF1254" evidence="2">
    <location>
        <begin position="76"/>
        <end position="202"/>
    </location>
</feature>
<accession>A0ABS3CKD5</accession>
<dbReference type="Pfam" id="PF06742">
    <property type="entry name" value="DUF1214"/>
    <property type="match status" value="1"/>
</dbReference>
<name>A0ABS3CKD5_9BACT</name>
<organism evidence="3 4">
    <name type="scientific">Algoriphagus pacificus</name>
    <dbReference type="NCBI Taxonomy" id="2811234"/>
    <lineage>
        <taxon>Bacteria</taxon>
        <taxon>Pseudomonadati</taxon>
        <taxon>Bacteroidota</taxon>
        <taxon>Cytophagia</taxon>
        <taxon>Cytophagales</taxon>
        <taxon>Cyclobacteriaceae</taxon>
        <taxon>Algoriphagus</taxon>
    </lineage>
</organism>
<dbReference type="RefSeq" id="WP_206587638.1">
    <property type="nucleotide sequence ID" value="NZ_JAFKCU010000003.1"/>
</dbReference>
<sequence>MTSKMNKYSVGILLVIPILFIGCSNENELSPEEARQISKEAFIYGFPLVVNYKTLYANVIDKNSGDYKGDLNEKSCEARLFSPEDKAIVTPNSDTPYCMFWSDIRKEPIVFSVPQVGEDRYYSFQLIDLFTHNFAYIGSLTTGTEPGSYLIALEDWEGKVPEGINKVIRSETDLFFTIVRTQLFGQEDLNKVAALQSQYRVETLSEYLGKTPIARDLDANFPKWNEGDQFTAAAFTYLDFVLDFVQVPEGEELLYQKFNRIGIGTKEGFDLSGFDSKIQEAIQAGVKDGFSEMEAFIQERSSDALGSTKIFGTREFLNQSAQQNYGYDNFYLIRAVGAYLGLYGNSATEASYPMYLTDNQGAPLDASQNNYTITFDEGELPPVNAFWSITMYDGKSQLLVDNPLDKYLVNSTSLDDFKREENGSLVFYVQNESPGAELESNWLPAPDGPFYCVMRLYGPKDEILRGEWKIPGMIKTEE</sequence>
<dbReference type="PROSITE" id="PS51257">
    <property type="entry name" value="PROKAR_LIPOPROTEIN"/>
    <property type="match status" value="1"/>
</dbReference>
<evidence type="ECO:0000313" key="4">
    <source>
        <dbReference type="Proteomes" id="UP000664480"/>
    </source>
</evidence>
<evidence type="ECO:0000313" key="3">
    <source>
        <dbReference type="EMBL" id="MBN7816989.1"/>
    </source>
</evidence>
<reference evidence="3 4" key="1">
    <citation type="submission" date="2021-03" db="EMBL/GenBank/DDBJ databases">
        <title>novel species isolated from a fishpond in China.</title>
        <authorList>
            <person name="Lu H."/>
            <person name="Cai Z."/>
        </authorList>
    </citation>
    <scope>NUCLEOTIDE SEQUENCE [LARGE SCALE GENOMIC DNA]</scope>
    <source>
        <strain evidence="3 4">YJ13C</strain>
    </source>
</reference>
<dbReference type="EMBL" id="JAFKCU010000003">
    <property type="protein sequence ID" value="MBN7816989.1"/>
    <property type="molecule type" value="Genomic_DNA"/>
</dbReference>
<dbReference type="Gene3D" id="2.60.40.1610">
    <property type="entry name" value="Domain of unknown function DUF1254"/>
    <property type="match status" value="1"/>
</dbReference>
<dbReference type="Proteomes" id="UP000664480">
    <property type="component" value="Unassembled WGS sequence"/>
</dbReference>
<evidence type="ECO:0000259" key="2">
    <source>
        <dbReference type="Pfam" id="PF06863"/>
    </source>
</evidence>
<dbReference type="InterPro" id="IPR010679">
    <property type="entry name" value="DUF1254"/>
</dbReference>
<dbReference type="InterPro" id="IPR037049">
    <property type="entry name" value="DUF1214_C_sf"/>
</dbReference>
<feature type="domain" description="DUF1214" evidence="1">
    <location>
        <begin position="349"/>
        <end position="460"/>
    </location>
</feature>
<proteinExistence type="predicted"/>